<evidence type="ECO:0000313" key="1">
    <source>
        <dbReference type="EMBL" id="OOH96213.1"/>
    </source>
</evidence>
<organism evidence="1 2">
    <name type="scientific">Elizabethkingia meningoseptica</name>
    <name type="common">Chryseobacterium meningosepticum</name>
    <dbReference type="NCBI Taxonomy" id="238"/>
    <lineage>
        <taxon>Bacteria</taxon>
        <taxon>Pseudomonadati</taxon>
        <taxon>Bacteroidota</taxon>
        <taxon>Flavobacteriia</taxon>
        <taxon>Flavobacteriales</taxon>
        <taxon>Weeksellaceae</taxon>
        <taxon>Elizabethkingia</taxon>
    </lineage>
</organism>
<accession>A0A1T3FKU1</accession>
<protein>
    <submittedName>
        <fullName evidence="1">Uncharacterized protein</fullName>
    </submittedName>
</protein>
<reference evidence="1 2" key="1">
    <citation type="submission" date="2016-11" db="EMBL/GenBank/DDBJ databases">
        <title>Genome sequence and comparative genomic analysis of clinical strain Elizabethkingia meningoseptica 61421 PRCM.</title>
        <authorList>
            <person name="Wang M."/>
            <person name="Hu S."/>
            <person name="Cao L."/>
            <person name="Jiang T."/>
            <person name="Zhou Y."/>
            <person name="Ming D."/>
        </authorList>
    </citation>
    <scope>NUCLEOTIDE SEQUENCE [LARGE SCALE GENOMIC DNA]</scope>
    <source>
        <strain evidence="1 2">61421 PRCM</strain>
    </source>
</reference>
<dbReference type="EMBL" id="MPOG01000008">
    <property type="protein sequence ID" value="OOH96213.1"/>
    <property type="molecule type" value="Genomic_DNA"/>
</dbReference>
<gene>
    <name evidence="1" type="ORF">BMF97_07645</name>
</gene>
<keyword evidence="2" id="KW-1185">Reference proteome</keyword>
<evidence type="ECO:0000313" key="2">
    <source>
        <dbReference type="Proteomes" id="UP000188947"/>
    </source>
</evidence>
<name>A0A1T3FKU1_ELIME</name>
<sequence length="93" mass="10966">MPEKPKKTNYPITVRSIIKNNFYLAVKYEDNGNIYQDVLHHSEIEYSAENMYRIMSIIFIASDNSQYNTLYDLEARQIIKELHNHNIKSKGKA</sequence>
<comment type="caution">
    <text evidence="1">The sequence shown here is derived from an EMBL/GenBank/DDBJ whole genome shotgun (WGS) entry which is preliminary data.</text>
</comment>
<dbReference type="AlphaFoldDB" id="A0A1T3FKU1"/>
<proteinExistence type="predicted"/>
<dbReference type="RefSeq" id="WP_077564503.1">
    <property type="nucleotide sequence ID" value="NZ_CP016378.1"/>
</dbReference>
<dbReference type="Proteomes" id="UP000188947">
    <property type="component" value="Unassembled WGS sequence"/>
</dbReference>